<evidence type="ECO:0000313" key="2">
    <source>
        <dbReference type="EMBL" id="MXO98982.1"/>
    </source>
</evidence>
<protein>
    <submittedName>
        <fullName evidence="2">Uncharacterized protein</fullName>
    </submittedName>
</protein>
<sequence>MKPADKARRTMLAIEIPRDELALRIAEQCFAMTAPTGTDPAKALDDMDRMGGPLPMGDSFRRAADAAVQYFHERINAARQPS</sequence>
<accession>A0A6I4TSX2</accession>
<feature type="region of interest" description="Disordered" evidence="1">
    <location>
        <begin position="35"/>
        <end position="58"/>
    </location>
</feature>
<reference evidence="2 3" key="1">
    <citation type="submission" date="2019-12" db="EMBL/GenBank/DDBJ databases">
        <title>Genomic-based taxomic classification of the family Erythrobacteraceae.</title>
        <authorList>
            <person name="Xu L."/>
        </authorList>
    </citation>
    <scope>NUCLEOTIDE SEQUENCE [LARGE SCALE GENOMIC DNA]</scope>
    <source>
        <strain evidence="2 3">S36</strain>
    </source>
</reference>
<dbReference type="RefSeq" id="WP_161390567.1">
    <property type="nucleotide sequence ID" value="NZ_JBHSCP010000001.1"/>
</dbReference>
<dbReference type="AlphaFoldDB" id="A0A6I4TSX2"/>
<proteinExistence type="predicted"/>
<dbReference type="EMBL" id="WTYJ01000001">
    <property type="protein sequence ID" value="MXO98982.1"/>
    <property type="molecule type" value="Genomic_DNA"/>
</dbReference>
<keyword evidence="3" id="KW-1185">Reference proteome</keyword>
<name>A0A6I4TSX2_9SPHN</name>
<dbReference type="Proteomes" id="UP000469430">
    <property type="component" value="Unassembled WGS sequence"/>
</dbReference>
<evidence type="ECO:0000256" key="1">
    <source>
        <dbReference type="SAM" id="MobiDB-lite"/>
    </source>
</evidence>
<evidence type="ECO:0000313" key="3">
    <source>
        <dbReference type="Proteomes" id="UP000469430"/>
    </source>
</evidence>
<comment type="caution">
    <text evidence="2">The sequence shown here is derived from an EMBL/GenBank/DDBJ whole genome shotgun (WGS) entry which is preliminary data.</text>
</comment>
<organism evidence="2 3">
    <name type="scientific">Croceibacterium xixiisoli</name>
    <dbReference type="NCBI Taxonomy" id="1476466"/>
    <lineage>
        <taxon>Bacteria</taxon>
        <taxon>Pseudomonadati</taxon>
        <taxon>Pseudomonadota</taxon>
        <taxon>Alphaproteobacteria</taxon>
        <taxon>Sphingomonadales</taxon>
        <taxon>Erythrobacteraceae</taxon>
        <taxon>Croceibacterium</taxon>
    </lineage>
</organism>
<gene>
    <name evidence="2" type="ORF">GRI97_08270</name>
</gene>
<dbReference type="OrthoDB" id="7605460at2"/>